<evidence type="ECO:0000313" key="5">
    <source>
        <dbReference type="EMBL" id="EGU41807.1"/>
    </source>
</evidence>
<organism evidence="5 6">
    <name type="scientific">Vibrio ichthyoenteri ATCC 700023</name>
    <dbReference type="NCBI Taxonomy" id="870968"/>
    <lineage>
        <taxon>Bacteria</taxon>
        <taxon>Pseudomonadati</taxon>
        <taxon>Pseudomonadota</taxon>
        <taxon>Gammaproteobacteria</taxon>
        <taxon>Vibrionales</taxon>
        <taxon>Vibrionaceae</taxon>
        <taxon>Vibrio</taxon>
    </lineage>
</organism>
<dbReference type="AlphaFoldDB" id="F9S1E5"/>
<dbReference type="InterPro" id="IPR036390">
    <property type="entry name" value="WH_DNA-bd_sf"/>
</dbReference>
<protein>
    <submittedName>
        <fullName evidence="5">Transcriptional regulator, GntR family protein</fullName>
    </submittedName>
</protein>
<dbReference type="PANTHER" id="PTHR43537:SF51">
    <property type="entry name" value="HTH-TYPE TRANSCRIPTIONAL REGULATOR LGOR-RELATED"/>
    <property type="match status" value="1"/>
</dbReference>
<evidence type="ECO:0000259" key="4">
    <source>
        <dbReference type="SMART" id="SM00895"/>
    </source>
</evidence>
<dbReference type="SUPFAM" id="SSF46785">
    <property type="entry name" value="Winged helix' DNA-binding domain"/>
    <property type="match status" value="1"/>
</dbReference>
<sequence length="302" mass="35662">MARNKNLRETTTNQLLDAIRLGHIETPLPSQSALADLFSVSRTTMRHVMNDLCEKGVLEVENDTWFICRTPIDDDGYVTPMSENDIQIVEFETFFNDAIKNKRIMPGQEFTELELSKQSKCSTTVVREHLIRFSRFSLIENINRGRWRMVRFEKSYATSLFELREMLECHALNRFMNLPRSDERWQQAQYLLHEHRALRETMVNDYQAFSELDYRFHRLLLSASNNPFMDQFYDIISVIFHFHYQWDNSDLRKRNMVAIEEHMAVLSKILSGDDIGAMGELRHHLQTAKRTMENSLIMDKPA</sequence>
<gene>
    <name evidence="5" type="ORF">VII00023_13997</name>
</gene>
<dbReference type="SMART" id="SM00895">
    <property type="entry name" value="FCD"/>
    <property type="match status" value="1"/>
</dbReference>
<keyword evidence="2" id="KW-0238">DNA-binding</keyword>
<name>F9S1E5_9VIBR</name>
<dbReference type="Gene3D" id="1.10.10.10">
    <property type="entry name" value="Winged helix-like DNA-binding domain superfamily/Winged helix DNA-binding domain"/>
    <property type="match status" value="1"/>
</dbReference>
<keyword evidence="6" id="KW-1185">Reference proteome</keyword>
<dbReference type="Pfam" id="PF07729">
    <property type="entry name" value="FCD"/>
    <property type="match status" value="1"/>
</dbReference>
<dbReference type="GO" id="GO:0003700">
    <property type="term" value="F:DNA-binding transcription factor activity"/>
    <property type="evidence" value="ECO:0007669"/>
    <property type="project" value="InterPro"/>
</dbReference>
<dbReference type="EMBL" id="AFWF01000106">
    <property type="protein sequence ID" value="EGU41807.1"/>
    <property type="molecule type" value="Genomic_DNA"/>
</dbReference>
<dbReference type="PANTHER" id="PTHR43537">
    <property type="entry name" value="TRANSCRIPTIONAL REGULATOR, GNTR FAMILY"/>
    <property type="match status" value="1"/>
</dbReference>
<evidence type="ECO:0000256" key="1">
    <source>
        <dbReference type="ARBA" id="ARBA00023015"/>
    </source>
</evidence>
<keyword evidence="3" id="KW-0804">Transcription</keyword>
<evidence type="ECO:0000313" key="6">
    <source>
        <dbReference type="Proteomes" id="UP000004605"/>
    </source>
</evidence>
<evidence type="ECO:0000256" key="2">
    <source>
        <dbReference type="ARBA" id="ARBA00023125"/>
    </source>
</evidence>
<dbReference type="InterPro" id="IPR011711">
    <property type="entry name" value="GntR_C"/>
</dbReference>
<dbReference type="SUPFAM" id="SSF48008">
    <property type="entry name" value="GntR ligand-binding domain-like"/>
    <property type="match status" value="1"/>
</dbReference>
<dbReference type="GO" id="GO:0003677">
    <property type="term" value="F:DNA binding"/>
    <property type="evidence" value="ECO:0007669"/>
    <property type="project" value="UniProtKB-KW"/>
</dbReference>
<dbReference type="InterPro" id="IPR000524">
    <property type="entry name" value="Tscrpt_reg_HTH_GntR"/>
</dbReference>
<dbReference type="Proteomes" id="UP000004605">
    <property type="component" value="Unassembled WGS sequence"/>
</dbReference>
<evidence type="ECO:0000256" key="3">
    <source>
        <dbReference type="ARBA" id="ARBA00023163"/>
    </source>
</evidence>
<keyword evidence="1" id="KW-0805">Transcription regulation</keyword>
<dbReference type="RefSeq" id="WP_006711915.1">
    <property type="nucleotide sequence ID" value="NZ_AFWF01000106.1"/>
</dbReference>
<proteinExistence type="predicted"/>
<dbReference type="PRINTS" id="PR00035">
    <property type="entry name" value="HTHGNTR"/>
</dbReference>
<feature type="domain" description="GntR C-terminal" evidence="4">
    <location>
        <begin position="159"/>
        <end position="287"/>
    </location>
</feature>
<dbReference type="InterPro" id="IPR008920">
    <property type="entry name" value="TF_FadR/GntR_C"/>
</dbReference>
<accession>F9S1E5</accession>
<dbReference type="Pfam" id="PF00392">
    <property type="entry name" value="GntR"/>
    <property type="match status" value="1"/>
</dbReference>
<dbReference type="InterPro" id="IPR036388">
    <property type="entry name" value="WH-like_DNA-bd_sf"/>
</dbReference>
<dbReference type="Gene3D" id="1.20.120.530">
    <property type="entry name" value="GntR ligand-binding domain-like"/>
    <property type="match status" value="1"/>
</dbReference>
<dbReference type="OrthoDB" id="9799812at2"/>
<comment type="caution">
    <text evidence="5">The sequence shown here is derived from an EMBL/GenBank/DDBJ whole genome shotgun (WGS) entry which is preliminary data.</text>
</comment>
<reference evidence="5 6" key="1">
    <citation type="journal article" date="2012" name="Int. J. Syst. Evol. Microbiol.">
        <title>Vibrio caribbeanicus sp. nov., isolated from the marine sponge Scleritoderma cyanea.</title>
        <authorList>
            <person name="Hoffmann M."/>
            <person name="Monday S.R."/>
            <person name="Allard M.W."/>
            <person name="Strain E.A."/>
            <person name="Whittaker P."/>
            <person name="Naum M."/>
            <person name="McCarthy P.J."/>
            <person name="Lopez J.V."/>
            <person name="Fischer M."/>
            <person name="Brown E.W."/>
        </authorList>
    </citation>
    <scope>NUCLEOTIDE SEQUENCE [LARGE SCALE GENOMIC DNA]</scope>
    <source>
        <strain evidence="5 6">ATCC 700023</strain>
    </source>
</reference>